<gene>
    <name evidence="2" type="ORF">G6N76_21550</name>
</gene>
<name>A0A6M1RXG4_9HYPH</name>
<protein>
    <submittedName>
        <fullName evidence="2">Uncharacterized protein</fullName>
    </submittedName>
</protein>
<dbReference type="EMBL" id="JAAKZH010000010">
    <property type="protein sequence ID" value="NGO66252.1"/>
    <property type="molecule type" value="Genomic_DNA"/>
</dbReference>
<dbReference type="Proteomes" id="UP000477849">
    <property type="component" value="Unassembled WGS sequence"/>
</dbReference>
<proteinExistence type="predicted"/>
<evidence type="ECO:0000256" key="1">
    <source>
        <dbReference type="SAM" id="SignalP"/>
    </source>
</evidence>
<comment type="caution">
    <text evidence="2">The sequence shown here is derived from an EMBL/GenBank/DDBJ whole genome shotgun (WGS) entry which is preliminary data.</text>
</comment>
<dbReference type="RefSeq" id="WP_163901370.1">
    <property type="nucleotide sequence ID" value="NZ_CP048427.1"/>
</dbReference>
<accession>A0A6M1RXG4</accession>
<keyword evidence="3" id="KW-1185">Reference proteome</keyword>
<dbReference type="AlphaFoldDB" id="A0A6M1RXG4"/>
<reference evidence="2 3" key="1">
    <citation type="submission" date="2020-02" db="EMBL/GenBank/DDBJ databases">
        <title>Genome sequence of the type strain CCBAU10050 of Rhizobium daejeonense.</title>
        <authorList>
            <person name="Gao J."/>
            <person name="Sun J."/>
        </authorList>
    </citation>
    <scope>NUCLEOTIDE SEQUENCE [LARGE SCALE GENOMIC DNA]</scope>
    <source>
        <strain evidence="2 3">CCBAU10050</strain>
    </source>
</reference>
<organism evidence="2 3">
    <name type="scientific">Rhizobium daejeonense</name>
    <dbReference type="NCBI Taxonomy" id="240521"/>
    <lineage>
        <taxon>Bacteria</taxon>
        <taxon>Pseudomonadati</taxon>
        <taxon>Pseudomonadota</taxon>
        <taxon>Alphaproteobacteria</taxon>
        <taxon>Hyphomicrobiales</taxon>
        <taxon>Rhizobiaceae</taxon>
        <taxon>Rhizobium/Agrobacterium group</taxon>
        <taxon>Rhizobium</taxon>
    </lineage>
</organism>
<feature type="chain" id="PRO_5026851369" evidence="1">
    <location>
        <begin position="20"/>
        <end position="197"/>
    </location>
</feature>
<evidence type="ECO:0000313" key="3">
    <source>
        <dbReference type="Proteomes" id="UP000477849"/>
    </source>
</evidence>
<feature type="signal peptide" evidence="1">
    <location>
        <begin position="1"/>
        <end position="19"/>
    </location>
</feature>
<sequence length="197" mass="22302">MKIARLALFLALVPAIAGAADFSDPDWPCIQRKVENLSPGLMWPNPVTRSALPPEAADLASMLALRRVSLEEAETQVRAFMDKTPTADAQLLGNIFYDAFDKLADDRHRLITGIARYSRNQIALSKKIDNSRTEMAKLTAENNQDFDRIDKLEEQIDWDERIYKDRSQALTHVCETPVIIEKRAYAIAQLLLKQVPH</sequence>
<keyword evidence="1" id="KW-0732">Signal</keyword>
<evidence type="ECO:0000313" key="2">
    <source>
        <dbReference type="EMBL" id="NGO66252.1"/>
    </source>
</evidence>